<evidence type="ECO:0000256" key="5">
    <source>
        <dbReference type="ARBA" id="ARBA00022840"/>
    </source>
</evidence>
<keyword evidence="3" id="KW-0677">Repeat</keyword>
<dbReference type="OrthoDB" id="4062651at2759"/>
<keyword evidence="5" id="KW-0067">ATP-binding</keyword>
<keyword evidence="6" id="KW-1133">Transmembrane helix</keyword>
<accession>A0A0L8G958</accession>
<dbReference type="Gene3D" id="2.10.50.10">
    <property type="entry name" value="Tumor Necrosis Factor Receptor, subunit A, domain 2"/>
    <property type="match status" value="1"/>
</dbReference>
<protein>
    <recommendedName>
        <fullName evidence="9">Tyrosine-protein kinase ephrin type A/B receptor-like domain-containing protein</fullName>
    </recommendedName>
</protein>
<feature type="domain" description="Tyrosine-protein kinase ephrin type A/B receptor-like" evidence="9">
    <location>
        <begin position="1"/>
        <end position="31"/>
    </location>
</feature>
<evidence type="ECO:0000259" key="9">
    <source>
        <dbReference type="Pfam" id="PF07699"/>
    </source>
</evidence>
<keyword evidence="2" id="KW-0812">Transmembrane</keyword>
<organism evidence="10">
    <name type="scientific">Octopus bimaculoides</name>
    <name type="common">California two-spotted octopus</name>
    <dbReference type="NCBI Taxonomy" id="37653"/>
    <lineage>
        <taxon>Eukaryota</taxon>
        <taxon>Metazoa</taxon>
        <taxon>Spiralia</taxon>
        <taxon>Lophotrochozoa</taxon>
        <taxon>Mollusca</taxon>
        <taxon>Cephalopoda</taxon>
        <taxon>Coleoidea</taxon>
        <taxon>Octopodiformes</taxon>
        <taxon>Octopoda</taxon>
        <taxon>Incirrata</taxon>
        <taxon>Octopodidae</taxon>
        <taxon>Octopus</taxon>
    </lineage>
</organism>
<evidence type="ECO:0000313" key="10">
    <source>
        <dbReference type="EMBL" id="KOF73095.1"/>
    </source>
</evidence>
<dbReference type="Pfam" id="PF07699">
    <property type="entry name" value="Ephrin_rec_like"/>
    <property type="match status" value="1"/>
</dbReference>
<gene>
    <name evidence="10" type="ORF">OCBIM_22038420mg</name>
</gene>
<dbReference type="EMBL" id="KQ423333">
    <property type="protein sequence ID" value="KOF73095.1"/>
    <property type="molecule type" value="Genomic_DNA"/>
</dbReference>
<evidence type="ECO:0000256" key="2">
    <source>
        <dbReference type="ARBA" id="ARBA00022692"/>
    </source>
</evidence>
<dbReference type="AlphaFoldDB" id="A0A0L8G958"/>
<proteinExistence type="predicted"/>
<evidence type="ECO:0000256" key="1">
    <source>
        <dbReference type="ARBA" id="ARBA00004167"/>
    </source>
</evidence>
<evidence type="ECO:0000256" key="8">
    <source>
        <dbReference type="ARBA" id="ARBA00023170"/>
    </source>
</evidence>
<evidence type="ECO:0000256" key="3">
    <source>
        <dbReference type="ARBA" id="ARBA00022737"/>
    </source>
</evidence>
<dbReference type="GO" id="GO:0005524">
    <property type="term" value="F:ATP binding"/>
    <property type="evidence" value="ECO:0007669"/>
    <property type="project" value="UniProtKB-KW"/>
</dbReference>
<sequence length="68" mass="7917">ECPVGTYKWHASNELCLKCPKYSYANGEGAEECTCENRYYRHKDDDRSLPCTRKSLMKLHIEYSPALL</sequence>
<reference evidence="10" key="1">
    <citation type="submission" date="2015-07" db="EMBL/GenBank/DDBJ databases">
        <title>MeaNS - Measles Nucleotide Surveillance Program.</title>
        <authorList>
            <person name="Tran T."/>
            <person name="Druce J."/>
        </authorList>
    </citation>
    <scope>NUCLEOTIDE SEQUENCE</scope>
    <source>
        <strain evidence="10">UCB-OBI-ISO-001</strain>
        <tissue evidence="10">Gonad</tissue>
    </source>
</reference>
<feature type="non-terminal residue" evidence="10">
    <location>
        <position position="68"/>
    </location>
</feature>
<keyword evidence="7" id="KW-0472">Membrane</keyword>
<dbReference type="FunFam" id="2.10.50.10:FF:000001">
    <property type="entry name" value="Ephrin type-A receptor 5"/>
    <property type="match status" value="1"/>
</dbReference>
<dbReference type="GO" id="GO:0016020">
    <property type="term" value="C:membrane"/>
    <property type="evidence" value="ECO:0007669"/>
    <property type="project" value="UniProtKB-SubCell"/>
</dbReference>
<evidence type="ECO:0000256" key="4">
    <source>
        <dbReference type="ARBA" id="ARBA00022741"/>
    </source>
</evidence>
<name>A0A0L8G958_OCTBM</name>
<feature type="non-terminal residue" evidence="10">
    <location>
        <position position="1"/>
    </location>
</feature>
<comment type="subcellular location">
    <subcellularLocation>
        <location evidence="1">Membrane</location>
        <topology evidence="1">Single-pass membrane protein</topology>
    </subcellularLocation>
</comment>
<dbReference type="STRING" id="37653.A0A0L8G958"/>
<keyword evidence="4" id="KW-0547">Nucleotide-binding</keyword>
<evidence type="ECO:0000256" key="6">
    <source>
        <dbReference type="ARBA" id="ARBA00022989"/>
    </source>
</evidence>
<keyword evidence="8" id="KW-0675">Receptor</keyword>
<dbReference type="InterPro" id="IPR011641">
    <property type="entry name" value="Tyr-kin_ephrin_A/B_rcpt-like"/>
</dbReference>
<evidence type="ECO:0000256" key="7">
    <source>
        <dbReference type="ARBA" id="ARBA00023136"/>
    </source>
</evidence>